<dbReference type="AlphaFoldDB" id="A0AB39BQR0"/>
<gene>
    <name evidence="1" type="ORF">AB3N04_15725</name>
</gene>
<name>A0AB39BQR0_9BACI</name>
<accession>A0AB39BQR0</accession>
<reference evidence="1" key="1">
    <citation type="submission" date="2024-07" db="EMBL/GenBank/DDBJ databases">
        <title>Identification and characteristics of an arsenic-resistant bacterial isolate, which belongs to a novel species.</title>
        <authorList>
            <person name="Juszczyk A."/>
            <person name="Kowalczyk A."/>
            <person name="Was K."/>
            <person name="Kosowicz W."/>
            <person name="Budzyn A."/>
            <person name="Latowski D."/>
        </authorList>
    </citation>
    <scope>NUCLEOTIDE SEQUENCE</scope>
    <source>
        <strain evidence="1">As8PL</strain>
    </source>
</reference>
<protein>
    <submittedName>
        <fullName evidence="1">Uncharacterized protein</fullName>
    </submittedName>
</protein>
<organism evidence="1">
    <name type="scientific">Alkalihalophilus sp. As8PL</name>
    <dbReference type="NCBI Taxonomy" id="3237103"/>
    <lineage>
        <taxon>Bacteria</taxon>
        <taxon>Bacillati</taxon>
        <taxon>Bacillota</taxon>
        <taxon>Bacilli</taxon>
        <taxon>Bacillales</taxon>
        <taxon>Bacillaceae</taxon>
        <taxon>Alkalihalophilus</taxon>
    </lineage>
</organism>
<proteinExistence type="predicted"/>
<dbReference type="RefSeq" id="WP_368503615.1">
    <property type="nucleotide sequence ID" value="NZ_CP162551.1"/>
</dbReference>
<sequence>MKQLKQLFRLVYLSKRFPFVCLRQKRKALLVLVTENEANCRTQAEKVLYEKLRELGYYPTPRYEVGGFTINMALVPYRLALIEKTKDVDEKKLSRSMRKKGWSVLYYEDDKILVDTHDYLREIKQQARPTKNVSV</sequence>
<evidence type="ECO:0000313" key="1">
    <source>
        <dbReference type="EMBL" id="XDI36138.1"/>
    </source>
</evidence>
<dbReference type="EMBL" id="CP162551">
    <property type="protein sequence ID" value="XDI36138.1"/>
    <property type="molecule type" value="Genomic_DNA"/>
</dbReference>